<dbReference type="Proteomes" id="UP000199520">
    <property type="component" value="Unassembled WGS sequence"/>
</dbReference>
<dbReference type="STRING" id="1123291.SAMN04490355_106615"/>
<evidence type="ECO:0000313" key="2">
    <source>
        <dbReference type="Proteomes" id="UP000199520"/>
    </source>
</evidence>
<protein>
    <submittedName>
        <fullName evidence="1">Uncharacterized protein</fullName>
    </submittedName>
</protein>
<organism evidence="1 2">
    <name type="scientific">Pelosinus propionicus DSM 13327</name>
    <dbReference type="NCBI Taxonomy" id="1123291"/>
    <lineage>
        <taxon>Bacteria</taxon>
        <taxon>Bacillati</taxon>
        <taxon>Bacillota</taxon>
        <taxon>Negativicutes</taxon>
        <taxon>Selenomonadales</taxon>
        <taxon>Sporomusaceae</taxon>
        <taxon>Pelosinus</taxon>
    </lineage>
</organism>
<name>A0A1I4PL55_9FIRM</name>
<gene>
    <name evidence="1" type="ORF">SAMN04490355_106615</name>
</gene>
<accession>A0A1I4PL55</accession>
<sequence>MKNEKWDMEKSVQHIMRILTAQGICARYDKDKNEIITDNGQIIVPVIAELQSDNKSKEFFDILRTHNYSMRNTIDEFVYQNGYYEFLEIKKMLEEDSCFLAIYADLHEAIWTKTENSSHVITENGIFNLLNLQFNGTNVDVPEVYIETFPEETQYIFALS</sequence>
<reference evidence="2" key="1">
    <citation type="submission" date="2016-10" db="EMBL/GenBank/DDBJ databases">
        <authorList>
            <person name="Varghese N."/>
            <person name="Submissions S."/>
        </authorList>
    </citation>
    <scope>NUCLEOTIDE SEQUENCE [LARGE SCALE GENOMIC DNA]</scope>
    <source>
        <strain evidence="2">DSM 13327</strain>
    </source>
</reference>
<dbReference type="EMBL" id="FOTS01000066">
    <property type="protein sequence ID" value="SFM28354.1"/>
    <property type="molecule type" value="Genomic_DNA"/>
</dbReference>
<evidence type="ECO:0000313" key="1">
    <source>
        <dbReference type="EMBL" id="SFM28354.1"/>
    </source>
</evidence>
<dbReference type="AlphaFoldDB" id="A0A1I4PL55"/>
<dbReference type="RefSeq" id="WP_090943500.1">
    <property type="nucleotide sequence ID" value="NZ_FOTS01000066.1"/>
</dbReference>
<keyword evidence="2" id="KW-1185">Reference proteome</keyword>
<proteinExistence type="predicted"/>